<keyword evidence="1" id="KW-0328">Glycosyltransferase</keyword>
<protein>
    <submittedName>
        <fullName evidence="4">Glycosyltransferase</fullName>
    </submittedName>
</protein>
<organism evidence="4 5">
    <name type="scientific">Hoylesella nanceiensis</name>
    <dbReference type="NCBI Taxonomy" id="425941"/>
    <lineage>
        <taxon>Bacteria</taxon>
        <taxon>Pseudomonadati</taxon>
        <taxon>Bacteroidota</taxon>
        <taxon>Bacteroidia</taxon>
        <taxon>Bacteroidales</taxon>
        <taxon>Prevotellaceae</taxon>
        <taxon>Hoylesella</taxon>
    </lineage>
</organism>
<keyword evidence="5" id="KW-1185">Reference proteome</keyword>
<dbReference type="PANTHER" id="PTHR22916:SF51">
    <property type="entry name" value="GLYCOSYLTRANSFERASE EPSH-RELATED"/>
    <property type="match status" value="1"/>
</dbReference>
<name>A0ABS6YEZ4_9BACT</name>
<sequence length="321" mass="36904">MSVAISIIVPIYKVEKTLRKALDSILAQTFTNYELILVNDGSPDNCPAICEEYAKKDPRIKLINKENGGLSSARNAGLAIAEGEYTIFIDSDDYVDAEGLDKLYATAINENADITICDLYQEDEYSRKYLQQKPTSLEPAQVLKDLFHHIGGFTVNKLIRRSLYTELGISYPNNIYGCEDQYVMAQFFKHDLKIAYCPVAFYHYMYNGNSLSRHYDNKTYEMDKEILTMFTTLLKDSPALQDAYNNKYNAIFSRAFWLGGKHFTSKEFKQEFSSYKAIIPQLNEPPIVKKLMFLACNGYYRIAHKILVALFHIKRTLKKIK</sequence>
<evidence type="ECO:0000313" key="5">
    <source>
        <dbReference type="Proteomes" id="UP000788426"/>
    </source>
</evidence>
<gene>
    <name evidence="4" type="ORF">KZO38_08375</name>
</gene>
<dbReference type="InterPro" id="IPR001173">
    <property type="entry name" value="Glyco_trans_2-like"/>
</dbReference>
<evidence type="ECO:0000256" key="1">
    <source>
        <dbReference type="ARBA" id="ARBA00022676"/>
    </source>
</evidence>
<evidence type="ECO:0000256" key="2">
    <source>
        <dbReference type="ARBA" id="ARBA00022679"/>
    </source>
</evidence>
<evidence type="ECO:0000259" key="3">
    <source>
        <dbReference type="Pfam" id="PF00535"/>
    </source>
</evidence>
<dbReference type="Proteomes" id="UP000788426">
    <property type="component" value="Unassembled WGS sequence"/>
</dbReference>
<comment type="caution">
    <text evidence="4">The sequence shown here is derived from an EMBL/GenBank/DDBJ whole genome shotgun (WGS) entry which is preliminary data.</text>
</comment>
<dbReference type="CDD" id="cd00761">
    <property type="entry name" value="Glyco_tranf_GTA_type"/>
    <property type="match status" value="1"/>
</dbReference>
<accession>A0ABS6YEZ4</accession>
<keyword evidence="2" id="KW-0808">Transferase</keyword>
<dbReference type="Pfam" id="PF00535">
    <property type="entry name" value="Glycos_transf_2"/>
    <property type="match status" value="1"/>
</dbReference>
<reference evidence="4 5" key="1">
    <citation type="submission" date="2021-07" db="EMBL/GenBank/DDBJ databases">
        <title>Genomic diversity and antimicrobial resistance of Prevotella spp. isolated from chronic lung disease airways.</title>
        <authorList>
            <person name="Webb K.A."/>
            <person name="Olagoke O.S."/>
            <person name="Baird T."/>
            <person name="Neill J."/>
            <person name="Pham A."/>
            <person name="Wells T.J."/>
            <person name="Ramsay K.A."/>
            <person name="Bell S.C."/>
            <person name="Sarovich D.S."/>
            <person name="Price E.P."/>
        </authorList>
    </citation>
    <scope>NUCLEOTIDE SEQUENCE [LARGE SCALE GENOMIC DNA]</scope>
    <source>
        <strain evidence="4 5">SCHI0011.S.12</strain>
    </source>
</reference>
<evidence type="ECO:0000313" key="4">
    <source>
        <dbReference type="EMBL" id="MBW4769771.1"/>
    </source>
</evidence>
<dbReference type="PANTHER" id="PTHR22916">
    <property type="entry name" value="GLYCOSYLTRANSFERASE"/>
    <property type="match status" value="1"/>
</dbReference>
<proteinExistence type="predicted"/>
<feature type="domain" description="Glycosyltransferase 2-like" evidence="3">
    <location>
        <begin position="6"/>
        <end position="167"/>
    </location>
</feature>
<dbReference type="RefSeq" id="WP_219481849.1">
    <property type="nucleotide sequence ID" value="NZ_JAHXCT010000006.1"/>
</dbReference>
<dbReference type="EMBL" id="JAHXCT010000006">
    <property type="protein sequence ID" value="MBW4769771.1"/>
    <property type="molecule type" value="Genomic_DNA"/>
</dbReference>